<accession>A0A1Y2IXM4</accession>
<dbReference type="OrthoDB" id="67540at2759"/>
<comment type="subcellular location">
    <subcellularLocation>
        <location evidence="1">Membrane</location>
    </subcellularLocation>
</comment>
<dbReference type="AlphaFoldDB" id="A0A1Y2IXM4"/>
<proteinExistence type="predicted"/>
<feature type="region of interest" description="Disordered" evidence="3">
    <location>
        <begin position="238"/>
        <end position="267"/>
    </location>
</feature>
<dbReference type="Pfam" id="PF25440">
    <property type="entry name" value="Beta-prop_RIC1_2nd"/>
    <property type="match status" value="1"/>
</dbReference>
<dbReference type="Gene3D" id="2.130.10.10">
    <property type="entry name" value="YVTN repeat-like/Quinoprotein amine dehydrogenase"/>
    <property type="match status" value="1"/>
</dbReference>
<dbReference type="Proteomes" id="UP000193067">
    <property type="component" value="Unassembled WGS sequence"/>
</dbReference>
<dbReference type="PANTHER" id="PTHR22746">
    <property type="entry name" value="RAB6A-GEF COMPLEX PARTNER PROTEIN 1"/>
    <property type="match status" value="1"/>
</dbReference>
<dbReference type="GO" id="GO:0034066">
    <property type="term" value="C:Ric1-Rgp1 guanyl-nucleotide exchange factor complex"/>
    <property type="evidence" value="ECO:0007669"/>
    <property type="project" value="InterPro"/>
</dbReference>
<dbReference type="PANTHER" id="PTHR22746:SF10">
    <property type="entry name" value="GUANINE NUCLEOTIDE EXCHANGE FACTOR SUBUNIT RIC1"/>
    <property type="match status" value="1"/>
</dbReference>
<keyword evidence="6" id="KW-1185">Reference proteome</keyword>
<protein>
    <submittedName>
        <fullName evidence="5">RIC1-domain-containing protein</fullName>
    </submittedName>
</protein>
<keyword evidence="2" id="KW-0472">Membrane</keyword>
<evidence type="ECO:0000313" key="6">
    <source>
        <dbReference type="Proteomes" id="UP000193067"/>
    </source>
</evidence>
<organism evidence="5 6">
    <name type="scientific">Trametes coccinea (strain BRFM310)</name>
    <name type="common">Pycnoporus coccineus</name>
    <dbReference type="NCBI Taxonomy" id="1353009"/>
    <lineage>
        <taxon>Eukaryota</taxon>
        <taxon>Fungi</taxon>
        <taxon>Dikarya</taxon>
        <taxon>Basidiomycota</taxon>
        <taxon>Agaricomycotina</taxon>
        <taxon>Agaricomycetes</taxon>
        <taxon>Polyporales</taxon>
        <taxon>Polyporaceae</taxon>
        <taxon>Trametes</taxon>
    </lineage>
</organism>
<evidence type="ECO:0000256" key="3">
    <source>
        <dbReference type="SAM" id="MobiDB-lite"/>
    </source>
</evidence>
<dbReference type="GO" id="GO:0000139">
    <property type="term" value="C:Golgi membrane"/>
    <property type="evidence" value="ECO:0007669"/>
    <property type="project" value="TreeGrafter"/>
</dbReference>
<evidence type="ECO:0000256" key="2">
    <source>
        <dbReference type="ARBA" id="ARBA00023136"/>
    </source>
</evidence>
<sequence length="1010" mass="112031">MYFPTSAARQLSSVPALPLPTELVLALAPSPRKTLFATITKSGLSLWRVRPSAVLAHLSRTATSVQEHGENVNLQWSPDGQRIVIQTTESYLVLITVEYNAEEVPYQTPPLARNAARHFLPGAGEALPLQSLKLHLEGVIRIEGSLQSVSPRKDYILFSTSNPPAIQRVPWPNTGEAGENGQGDYDTWEVNEEELPWLVDPDVTVCQIAYHRQTGFETWITSDGRAYLVQLYQEQNLGPSPSEVSAGDDERAQLGQLPHSRQSSDSMSSVRPLAWHGTCIHHVDPPRWVQKRKQVDPGDIARYTYTEPRRAMMIALNPKFSMLAIGTYNGTVEFTNFPSVDGAVPKPQVLQIPNMYARDGTGSVCTMEWSSDGYVLAVGWEKGWAVWSVGGRCLAWGFGVEYEVDEERFQDAFMYGVRSLFWAPGNFELVMLAQASVNKPDGQLFVLPFAKSATTGQQSPDNTQYAFLQMDDRVLVYRGADQPDMSVINPEADVWQHVKIPQSYMSANWPIRYSSLSADGRLIAIAGRRGLVHYSSTSGRWKMFADELQEQAFTVKGGLLWFHHVLIAAVEVAGAHQIRLYSRDLELSNQNVLHREMVPSPVVILSLVDNSLLVYTVDNTLYHYLIIPTADTIKLHLCGSITFDGVIAVPNAVRALSWMIPSAQKQIGDPVDDLSVATVLMIVGGKLVLLRPRKSEEGEVKYDMQILADRIEFCWIHLRGIGTLENSLWGYDGQGIGVWLNALAIESAPSAADGEDGQTPTDNVKESVKIPLDFYPLSVLMDKGIIIGVEVEAATRTNLSFTMFRHVTSSHLFLHHILLVHLGNSQIKEAVTFASHYQDLVYFAHSLEILLHSVVEEDAEAIEAADKQEEPKQQTLLPATIEFLDHFDDALDVVVGCARKIEMTRWPRLFDIVGNPKILFESCLSSGRLKTAGSYLLILHGLEQLDNTNGDAIRLLRSAVAAQDWQLCREILRFLHSIDDTGAALQAALVETQIVPNADSELGQGNGNAH</sequence>
<dbReference type="InterPro" id="IPR009771">
    <property type="entry name" value="RIC1_C"/>
</dbReference>
<dbReference type="Pfam" id="PF07064">
    <property type="entry name" value="RIC1"/>
    <property type="match status" value="1"/>
</dbReference>
<evidence type="ECO:0000313" key="5">
    <source>
        <dbReference type="EMBL" id="OSD05915.1"/>
    </source>
</evidence>
<dbReference type="InterPro" id="IPR015943">
    <property type="entry name" value="WD40/YVTN_repeat-like_dom_sf"/>
</dbReference>
<name>A0A1Y2IXM4_TRAC3</name>
<reference evidence="5 6" key="1">
    <citation type="journal article" date="2015" name="Biotechnol. Biofuels">
        <title>Enhanced degradation of softwood versus hardwood by the white-rot fungus Pycnoporus coccineus.</title>
        <authorList>
            <person name="Couturier M."/>
            <person name="Navarro D."/>
            <person name="Chevret D."/>
            <person name="Henrissat B."/>
            <person name="Piumi F."/>
            <person name="Ruiz-Duenas F.J."/>
            <person name="Martinez A.T."/>
            <person name="Grigoriev I.V."/>
            <person name="Riley R."/>
            <person name="Lipzen A."/>
            <person name="Berrin J.G."/>
            <person name="Master E.R."/>
            <person name="Rosso M.N."/>
        </authorList>
    </citation>
    <scope>NUCLEOTIDE SEQUENCE [LARGE SCALE GENOMIC DNA]</scope>
    <source>
        <strain evidence="5 6">BRFM310</strain>
    </source>
</reference>
<dbReference type="EMBL" id="KZ084091">
    <property type="protein sequence ID" value="OSD05915.1"/>
    <property type="molecule type" value="Genomic_DNA"/>
</dbReference>
<dbReference type="STRING" id="1353009.A0A1Y2IXM4"/>
<evidence type="ECO:0000256" key="1">
    <source>
        <dbReference type="ARBA" id="ARBA00004370"/>
    </source>
</evidence>
<evidence type="ECO:0000259" key="4">
    <source>
        <dbReference type="Pfam" id="PF07064"/>
    </source>
</evidence>
<gene>
    <name evidence="5" type="ORF">PYCCODRAFT_1431733</name>
</gene>
<dbReference type="InterPro" id="IPR040096">
    <property type="entry name" value="Ric1"/>
</dbReference>
<dbReference type="GO" id="GO:0005829">
    <property type="term" value="C:cytosol"/>
    <property type="evidence" value="ECO:0007669"/>
    <property type="project" value="TreeGrafter"/>
</dbReference>
<dbReference type="GO" id="GO:0042147">
    <property type="term" value="P:retrograde transport, endosome to Golgi"/>
    <property type="evidence" value="ECO:0007669"/>
    <property type="project" value="TreeGrafter"/>
</dbReference>
<dbReference type="GO" id="GO:0006886">
    <property type="term" value="P:intracellular protein transport"/>
    <property type="evidence" value="ECO:0007669"/>
    <property type="project" value="InterPro"/>
</dbReference>
<dbReference type="SUPFAM" id="SSF69322">
    <property type="entry name" value="Tricorn protease domain 2"/>
    <property type="match status" value="1"/>
</dbReference>
<feature type="domain" description="RIC1 C-terminal alpha solenoid region" evidence="4">
    <location>
        <begin position="815"/>
        <end position="993"/>
    </location>
</feature>